<organism evidence="4 5">
    <name type="scientific">Saccharopolyspora dendranthemae</name>
    <dbReference type="NCBI Taxonomy" id="1181886"/>
    <lineage>
        <taxon>Bacteria</taxon>
        <taxon>Bacillati</taxon>
        <taxon>Actinomycetota</taxon>
        <taxon>Actinomycetes</taxon>
        <taxon>Pseudonocardiales</taxon>
        <taxon>Pseudonocardiaceae</taxon>
        <taxon>Saccharopolyspora</taxon>
    </lineage>
</organism>
<dbReference type="InterPro" id="IPR003723">
    <property type="entry name" value="Precorrin-6x_reduct"/>
</dbReference>
<dbReference type="NCBIfam" id="TIGR00715">
    <property type="entry name" value="precor6x_red"/>
    <property type="match status" value="1"/>
</dbReference>
<dbReference type="RefSeq" id="WP_246110015.1">
    <property type="nucleotide sequence ID" value="NZ_VIWX01000001.1"/>
</dbReference>
<dbReference type="EMBL" id="VIWX01000001">
    <property type="protein sequence ID" value="TWG07745.1"/>
    <property type="molecule type" value="Genomic_DNA"/>
</dbReference>
<dbReference type="GO" id="GO:0016994">
    <property type="term" value="F:precorrin-6A reductase activity"/>
    <property type="evidence" value="ECO:0007669"/>
    <property type="project" value="InterPro"/>
</dbReference>
<dbReference type="PANTHER" id="PTHR36925:SF1">
    <property type="entry name" value="COBALT-PRECORRIN-6A REDUCTASE"/>
    <property type="match status" value="1"/>
</dbReference>
<evidence type="ECO:0000256" key="3">
    <source>
        <dbReference type="ARBA" id="ARBA00023002"/>
    </source>
</evidence>
<name>A0A561V808_9PSEU</name>
<evidence type="ECO:0000256" key="1">
    <source>
        <dbReference type="ARBA" id="ARBA00004953"/>
    </source>
</evidence>
<evidence type="ECO:0000256" key="2">
    <source>
        <dbReference type="ARBA" id="ARBA00022573"/>
    </source>
</evidence>
<dbReference type="Pfam" id="PF02571">
    <property type="entry name" value="CbiJ"/>
    <property type="match status" value="1"/>
</dbReference>
<dbReference type="PROSITE" id="PS51014">
    <property type="entry name" value="COBK_CBIJ"/>
    <property type="match status" value="1"/>
</dbReference>
<dbReference type="Proteomes" id="UP000316184">
    <property type="component" value="Unassembled WGS sequence"/>
</dbReference>
<evidence type="ECO:0000313" key="4">
    <source>
        <dbReference type="EMBL" id="TWG07745.1"/>
    </source>
</evidence>
<proteinExistence type="predicted"/>
<keyword evidence="3" id="KW-0560">Oxidoreductase</keyword>
<dbReference type="PANTHER" id="PTHR36925">
    <property type="entry name" value="COBALT-PRECORRIN-6A REDUCTASE"/>
    <property type="match status" value="1"/>
</dbReference>
<evidence type="ECO:0000313" key="5">
    <source>
        <dbReference type="Proteomes" id="UP000316184"/>
    </source>
</evidence>
<comment type="caution">
    <text evidence="4">The sequence shown here is derived from an EMBL/GenBank/DDBJ whole genome shotgun (WGS) entry which is preliminary data.</text>
</comment>
<dbReference type="NCBIfam" id="NF005968">
    <property type="entry name" value="PRK08057.1-2"/>
    <property type="match status" value="1"/>
</dbReference>
<keyword evidence="5" id="KW-1185">Reference proteome</keyword>
<keyword evidence="2" id="KW-0169">Cobalamin biosynthesis</keyword>
<sequence>MSTSVLVLGGTGEARRLAAELTERTGYTVVSSLAGRVRDPRVPDGAVRVGGFGGEQGLAAWLQEHAIDVVIDATHPFAEQITTNAVGAARRTGCGLLILRRPGWQPQPGDDWRWVSSLPEAAQSLTPAERRVFLATGRQGLAAFADLDDHEFLLRCVDPPDPESPRPRSLEVLLERGPFAVEGERELLREHRIDVVVTKDSGGEMTAAKLVAARELGLPVIVVRRPPPPEAPRVATVEAAIAWLDDYAG</sequence>
<protein>
    <submittedName>
        <fullName evidence="4">Precorrin-6A/cobalt-precorrin-6A reductase</fullName>
    </submittedName>
</protein>
<dbReference type="AlphaFoldDB" id="A0A561V808"/>
<reference evidence="4 5" key="1">
    <citation type="submission" date="2019-06" db="EMBL/GenBank/DDBJ databases">
        <title>Sequencing the genomes of 1000 actinobacteria strains.</title>
        <authorList>
            <person name="Klenk H.-P."/>
        </authorList>
    </citation>
    <scope>NUCLEOTIDE SEQUENCE [LARGE SCALE GENOMIC DNA]</scope>
    <source>
        <strain evidence="4 5">DSM 46699</strain>
    </source>
</reference>
<dbReference type="UniPathway" id="UPA00148"/>
<gene>
    <name evidence="4" type="ORF">FHU35_11364</name>
</gene>
<accession>A0A561V808</accession>
<comment type="pathway">
    <text evidence="1">Cofactor biosynthesis; adenosylcobalamin biosynthesis.</text>
</comment>
<dbReference type="GO" id="GO:0009236">
    <property type="term" value="P:cobalamin biosynthetic process"/>
    <property type="evidence" value="ECO:0007669"/>
    <property type="project" value="UniProtKB-UniPathway"/>
</dbReference>